<dbReference type="CDD" id="cd02947">
    <property type="entry name" value="TRX_family"/>
    <property type="match status" value="1"/>
</dbReference>
<evidence type="ECO:0000313" key="2">
    <source>
        <dbReference type="EMBL" id="MCA9385108.1"/>
    </source>
</evidence>
<dbReference type="AlphaFoldDB" id="A0A955RK82"/>
<dbReference type="GO" id="GO:0005737">
    <property type="term" value="C:cytoplasm"/>
    <property type="evidence" value="ECO:0007669"/>
    <property type="project" value="TreeGrafter"/>
</dbReference>
<proteinExistence type="predicted"/>
<dbReference type="SUPFAM" id="SSF52833">
    <property type="entry name" value="Thioredoxin-like"/>
    <property type="match status" value="1"/>
</dbReference>
<comment type="caution">
    <text evidence="2">The sequence shown here is derived from an EMBL/GenBank/DDBJ whole genome shotgun (WGS) entry which is preliminary data.</text>
</comment>
<reference evidence="2" key="1">
    <citation type="submission" date="2020-04" db="EMBL/GenBank/DDBJ databases">
        <authorList>
            <person name="Zhang T."/>
        </authorList>
    </citation>
    <scope>NUCLEOTIDE SEQUENCE</scope>
    <source>
        <strain evidence="2">HKST-UBA11</strain>
    </source>
</reference>
<reference evidence="2" key="2">
    <citation type="journal article" date="2021" name="Microbiome">
        <title>Successional dynamics and alternative stable states in a saline activated sludge microbial community over 9 years.</title>
        <authorList>
            <person name="Wang Y."/>
            <person name="Ye J."/>
            <person name="Ju F."/>
            <person name="Liu L."/>
            <person name="Boyd J.A."/>
            <person name="Deng Y."/>
            <person name="Parks D.H."/>
            <person name="Jiang X."/>
            <person name="Yin X."/>
            <person name="Woodcroft B.J."/>
            <person name="Tyson G.W."/>
            <person name="Hugenholtz P."/>
            <person name="Polz M.F."/>
            <person name="Zhang T."/>
        </authorList>
    </citation>
    <scope>NUCLEOTIDE SEQUENCE</scope>
    <source>
        <strain evidence="2">HKST-UBA11</strain>
    </source>
</reference>
<gene>
    <name evidence="2" type="ORF">KC717_00505</name>
</gene>
<sequence length="103" mass="11946">MYIEGSEIPEAIYYGNVIILFSATIFEKHTQMKDIAEELEALYEDRIEVYFVDVDEYPEVAEKFGIHLIPSVGIFTNGTPRMKIEGLHELSFYKTKFDELLTT</sequence>
<dbReference type="PANTHER" id="PTHR45663:SF11">
    <property type="entry name" value="GEO12009P1"/>
    <property type="match status" value="1"/>
</dbReference>
<dbReference type="Pfam" id="PF00085">
    <property type="entry name" value="Thioredoxin"/>
    <property type="match status" value="1"/>
</dbReference>
<evidence type="ECO:0000313" key="3">
    <source>
        <dbReference type="Proteomes" id="UP000754563"/>
    </source>
</evidence>
<accession>A0A955RK82</accession>
<name>A0A955RK82_9BACT</name>
<organism evidence="2 3">
    <name type="scientific">Candidatus Dojkabacteria bacterium</name>
    <dbReference type="NCBI Taxonomy" id="2099670"/>
    <lineage>
        <taxon>Bacteria</taxon>
        <taxon>Candidatus Dojkabacteria</taxon>
    </lineage>
</organism>
<protein>
    <recommendedName>
        <fullName evidence="1">Thioredoxin domain-containing protein</fullName>
    </recommendedName>
</protein>
<dbReference type="Gene3D" id="3.40.30.10">
    <property type="entry name" value="Glutaredoxin"/>
    <property type="match status" value="1"/>
</dbReference>
<feature type="domain" description="Thioredoxin" evidence="1">
    <location>
        <begin position="16"/>
        <end position="89"/>
    </location>
</feature>
<dbReference type="EMBL" id="JAGQLH010000003">
    <property type="protein sequence ID" value="MCA9385108.1"/>
    <property type="molecule type" value="Genomic_DNA"/>
</dbReference>
<evidence type="ECO:0000259" key="1">
    <source>
        <dbReference type="Pfam" id="PF00085"/>
    </source>
</evidence>
<dbReference type="GO" id="GO:0015035">
    <property type="term" value="F:protein-disulfide reductase activity"/>
    <property type="evidence" value="ECO:0007669"/>
    <property type="project" value="TreeGrafter"/>
</dbReference>
<dbReference type="Proteomes" id="UP000754563">
    <property type="component" value="Unassembled WGS sequence"/>
</dbReference>
<dbReference type="PANTHER" id="PTHR45663">
    <property type="entry name" value="GEO12009P1"/>
    <property type="match status" value="1"/>
</dbReference>
<dbReference type="InterPro" id="IPR013766">
    <property type="entry name" value="Thioredoxin_domain"/>
</dbReference>
<dbReference type="InterPro" id="IPR036249">
    <property type="entry name" value="Thioredoxin-like_sf"/>
</dbReference>